<reference evidence="2" key="1">
    <citation type="submission" date="2021-09" db="EMBL/GenBank/DDBJ databases">
        <authorList>
            <consortium name="AG Swart"/>
            <person name="Singh M."/>
            <person name="Singh A."/>
            <person name="Seah K."/>
            <person name="Emmerich C."/>
        </authorList>
    </citation>
    <scope>NUCLEOTIDE SEQUENCE</scope>
    <source>
        <strain evidence="2">ATCC30299</strain>
    </source>
</reference>
<organism evidence="2 3">
    <name type="scientific">Blepharisma stoltei</name>
    <dbReference type="NCBI Taxonomy" id="1481888"/>
    <lineage>
        <taxon>Eukaryota</taxon>
        <taxon>Sar</taxon>
        <taxon>Alveolata</taxon>
        <taxon>Ciliophora</taxon>
        <taxon>Postciliodesmatophora</taxon>
        <taxon>Heterotrichea</taxon>
        <taxon>Heterotrichida</taxon>
        <taxon>Blepharismidae</taxon>
        <taxon>Blepharisma</taxon>
    </lineage>
</organism>
<feature type="region of interest" description="Disordered" evidence="1">
    <location>
        <begin position="1"/>
        <end position="33"/>
    </location>
</feature>
<comment type="caution">
    <text evidence="2">The sequence shown here is derived from an EMBL/GenBank/DDBJ whole genome shotgun (WGS) entry which is preliminary data.</text>
</comment>
<dbReference type="Proteomes" id="UP001162131">
    <property type="component" value="Unassembled WGS sequence"/>
</dbReference>
<dbReference type="AlphaFoldDB" id="A0AAU9JLP4"/>
<dbReference type="EMBL" id="CAJZBQ010000041">
    <property type="protein sequence ID" value="CAG9326878.1"/>
    <property type="molecule type" value="Genomic_DNA"/>
</dbReference>
<keyword evidence="3" id="KW-1185">Reference proteome</keyword>
<evidence type="ECO:0000256" key="1">
    <source>
        <dbReference type="SAM" id="MobiDB-lite"/>
    </source>
</evidence>
<evidence type="ECO:0000313" key="2">
    <source>
        <dbReference type="EMBL" id="CAG9326878.1"/>
    </source>
</evidence>
<sequence>MEDNSNWKRKAPEEVSPAKLLRAQTSENDQSTREKLEAIIKENQRLQTENDNLSRELAEKKRELEVLQREHSSDSMVIDEQVSELQIQYDIEVRKFKEEMIKMFDDFEPHIKV</sequence>
<proteinExistence type="predicted"/>
<name>A0AAU9JLP4_9CILI</name>
<protein>
    <submittedName>
        <fullName evidence="2">Uncharacterized protein</fullName>
    </submittedName>
</protein>
<accession>A0AAU9JLP4</accession>
<gene>
    <name evidence="2" type="ORF">BSTOLATCC_MIC42138</name>
</gene>
<evidence type="ECO:0000313" key="3">
    <source>
        <dbReference type="Proteomes" id="UP001162131"/>
    </source>
</evidence>